<proteinExistence type="predicted"/>
<sequence>MGRSSPEFRSSAELLPSSSFGPDPSSPRSIGSEDPPRRIASLFSMLLLLFSPWLPPLPPGPPAPLAASASSFWWLLVCSRRSVSLPRLPVGSIVTFGDACSFARDDRSGVFWLLLLVSLLRSSCGGRKPGGS</sequence>
<feature type="compositionally biased region" description="Low complexity" evidence="1">
    <location>
        <begin position="16"/>
        <end position="29"/>
    </location>
</feature>
<dbReference type="EMBL" id="AXCN02000800">
    <property type="status" value="NOT_ANNOTATED_CDS"/>
    <property type="molecule type" value="Genomic_DNA"/>
</dbReference>
<dbReference type="Proteomes" id="UP000075886">
    <property type="component" value="Unassembled WGS sequence"/>
</dbReference>
<name>A0A182Q323_9DIPT</name>
<dbReference type="EnsemblMetazoa" id="AFAF002100-RA">
    <property type="protein sequence ID" value="AFAF002100-PA"/>
    <property type="gene ID" value="AFAF002100"/>
</dbReference>
<feature type="region of interest" description="Disordered" evidence="1">
    <location>
        <begin position="1"/>
        <end position="35"/>
    </location>
</feature>
<reference evidence="2" key="2">
    <citation type="submission" date="2020-05" db="UniProtKB">
        <authorList>
            <consortium name="EnsemblMetazoa"/>
        </authorList>
    </citation>
    <scope>IDENTIFICATION</scope>
    <source>
        <strain evidence="2">FAR1</strain>
    </source>
</reference>
<reference evidence="3" key="1">
    <citation type="submission" date="2014-01" db="EMBL/GenBank/DDBJ databases">
        <title>The Genome Sequence of Anopheles farauti FAR1 (V2).</title>
        <authorList>
            <consortium name="The Broad Institute Genomics Platform"/>
            <person name="Neafsey D.E."/>
            <person name="Besansky N."/>
            <person name="Howell P."/>
            <person name="Walton C."/>
            <person name="Young S.K."/>
            <person name="Zeng Q."/>
            <person name="Gargeya S."/>
            <person name="Fitzgerald M."/>
            <person name="Haas B."/>
            <person name="Abouelleil A."/>
            <person name="Allen A.W."/>
            <person name="Alvarado L."/>
            <person name="Arachchi H.M."/>
            <person name="Berlin A.M."/>
            <person name="Chapman S.B."/>
            <person name="Gainer-Dewar J."/>
            <person name="Goldberg J."/>
            <person name="Griggs A."/>
            <person name="Gujja S."/>
            <person name="Hansen M."/>
            <person name="Howarth C."/>
            <person name="Imamovic A."/>
            <person name="Ireland A."/>
            <person name="Larimer J."/>
            <person name="McCowan C."/>
            <person name="Murphy C."/>
            <person name="Pearson M."/>
            <person name="Poon T.W."/>
            <person name="Priest M."/>
            <person name="Roberts A."/>
            <person name="Saif S."/>
            <person name="Shea T."/>
            <person name="Sisk P."/>
            <person name="Sykes S."/>
            <person name="Wortman J."/>
            <person name="Nusbaum C."/>
            <person name="Birren B."/>
        </authorList>
    </citation>
    <scope>NUCLEOTIDE SEQUENCE [LARGE SCALE GENOMIC DNA]</scope>
    <source>
        <strain evidence="3">FAR1</strain>
    </source>
</reference>
<dbReference type="VEuPathDB" id="VectorBase:AFAF002100"/>
<accession>A0A182Q323</accession>
<evidence type="ECO:0000313" key="3">
    <source>
        <dbReference type="Proteomes" id="UP000075886"/>
    </source>
</evidence>
<dbReference type="AlphaFoldDB" id="A0A182Q323"/>
<organism evidence="2 3">
    <name type="scientific">Anopheles farauti</name>
    <dbReference type="NCBI Taxonomy" id="69004"/>
    <lineage>
        <taxon>Eukaryota</taxon>
        <taxon>Metazoa</taxon>
        <taxon>Ecdysozoa</taxon>
        <taxon>Arthropoda</taxon>
        <taxon>Hexapoda</taxon>
        <taxon>Insecta</taxon>
        <taxon>Pterygota</taxon>
        <taxon>Neoptera</taxon>
        <taxon>Endopterygota</taxon>
        <taxon>Diptera</taxon>
        <taxon>Nematocera</taxon>
        <taxon>Culicoidea</taxon>
        <taxon>Culicidae</taxon>
        <taxon>Anophelinae</taxon>
        <taxon>Anopheles</taxon>
    </lineage>
</organism>
<evidence type="ECO:0000313" key="2">
    <source>
        <dbReference type="EnsemblMetazoa" id="AFAF002100-PA"/>
    </source>
</evidence>
<protein>
    <submittedName>
        <fullName evidence="2">Uncharacterized protein</fullName>
    </submittedName>
</protein>
<evidence type="ECO:0000256" key="1">
    <source>
        <dbReference type="SAM" id="MobiDB-lite"/>
    </source>
</evidence>
<keyword evidence="3" id="KW-1185">Reference proteome</keyword>